<feature type="compositionally biased region" description="Acidic residues" evidence="1">
    <location>
        <begin position="171"/>
        <end position="184"/>
    </location>
</feature>
<dbReference type="InParanoid" id="A0A0C3D1G2"/>
<gene>
    <name evidence="2" type="ORF">SCLCIDRAFT_146581</name>
</gene>
<dbReference type="AlphaFoldDB" id="A0A0C3D1G2"/>
<dbReference type="OrthoDB" id="3261690at2759"/>
<feature type="region of interest" description="Disordered" evidence="1">
    <location>
        <begin position="144"/>
        <end position="184"/>
    </location>
</feature>
<name>A0A0C3D1G2_9AGAM</name>
<evidence type="ECO:0000256" key="1">
    <source>
        <dbReference type="SAM" id="MobiDB-lite"/>
    </source>
</evidence>
<accession>A0A0C3D1G2</accession>
<evidence type="ECO:0000313" key="3">
    <source>
        <dbReference type="Proteomes" id="UP000053989"/>
    </source>
</evidence>
<feature type="non-terminal residue" evidence="2">
    <location>
        <position position="1"/>
    </location>
</feature>
<reference evidence="2 3" key="1">
    <citation type="submission" date="2014-04" db="EMBL/GenBank/DDBJ databases">
        <authorList>
            <consortium name="DOE Joint Genome Institute"/>
            <person name="Kuo A."/>
            <person name="Kohler A."/>
            <person name="Nagy L.G."/>
            <person name="Floudas D."/>
            <person name="Copeland A."/>
            <person name="Barry K.W."/>
            <person name="Cichocki N."/>
            <person name="Veneault-Fourrey C."/>
            <person name="LaButti K."/>
            <person name="Lindquist E.A."/>
            <person name="Lipzen A."/>
            <person name="Lundell T."/>
            <person name="Morin E."/>
            <person name="Murat C."/>
            <person name="Sun H."/>
            <person name="Tunlid A."/>
            <person name="Henrissat B."/>
            <person name="Grigoriev I.V."/>
            <person name="Hibbett D.S."/>
            <person name="Martin F."/>
            <person name="Nordberg H.P."/>
            <person name="Cantor M.N."/>
            <person name="Hua S.X."/>
        </authorList>
    </citation>
    <scope>NUCLEOTIDE SEQUENCE [LARGE SCALE GENOMIC DNA]</scope>
    <source>
        <strain evidence="2 3">Foug A</strain>
    </source>
</reference>
<dbReference type="STRING" id="1036808.A0A0C3D1G2"/>
<reference evidence="3" key="2">
    <citation type="submission" date="2015-01" db="EMBL/GenBank/DDBJ databases">
        <title>Evolutionary Origins and Diversification of the Mycorrhizal Mutualists.</title>
        <authorList>
            <consortium name="DOE Joint Genome Institute"/>
            <consortium name="Mycorrhizal Genomics Consortium"/>
            <person name="Kohler A."/>
            <person name="Kuo A."/>
            <person name="Nagy L.G."/>
            <person name="Floudas D."/>
            <person name="Copeland A."/>
            <person name="Barry K.W."/>
            <person name="Cichocki N."/>
            <person name="Veneault-Fourrey C."/>
            <person name="LaButti K."/>
            <person name="Lindquist E.A."/>
            <person name="Lipzen A."/>
            <person name="Lundell T."/>
            <person name="Morin E."/>
            <person name="Murat C."/>
            <person name="Riley R."/>
            <person name="Ohm R."/>
            <person name="Sun H."/>
            <person name="Tunlid A."/>
            <person name="Henrissat B."/>
            <person name="Grigoriev I.V."/>
            <person name="Hibbett D.S."/>
            <person name="Martin F."/>
        </authorList>
    </citation>
    <scope>NUCLEOTIDE SEQUENCE [LARGE SCALE GENOMIC DNA]</scope>
    <source>
        <strain evidence="3">Foug A</strain>
    </source>
</reference>
<keyword evidence="3" id="KW-1185">Reference proteome</keyword>
<organism evidence="2 3">
    <name type="scientific">Scleroderma citrinum Foug A</name>
    <dbReference type="NCBI Taxonomy" id="1036808"/>
    <lineage>
        <taxon>Eukaryota</taxon>
        <taxon>Fungi</taxon>
        <taxon>Dikarya</taxon>
        <taxon>Basidiomycota</taxon>
        <taxon>Agaricomycotina</taxon>
        <taxon>Agaricomycetes</taxon>
        <taxon>Agaricomycetidae</taxon>
        <taxon>Boletales</taxon>
        <taxon>Sclerodermatineae</taxon>
        <taxon>Sclerodermataceae</taxon>
        <taxon>Scleroderma</taxon>
    </lineage>
</organism>
<protein>
    <submittedName>
        <fullName evidence="2">Uncharacterized protein</fullName>
    </submittedName>
</protein>
<proteinExistence type="predicted"/>
<dbReference type="EMBL" id="KN822907">
    <property type="protein sequence ID" value="KIM49971.1"/>
    <property type="molecule type" value="Genomic_DNA"/>
</dbReference>
<dbReference type="HOGENOM" id="CLU_097640_0_0_1"/>
<evidence type="ECO:0000313" key="2">
    <source>
        <dbReference type="EMBL" id="KIM49971.1"/>
    </source>
</evidence>
<dbReference type="Proteomes" id="UP000053989">
    <property type="component" value="Unassembled WGS sequence"/>
</dbReference>
<sequence length="184" mass="20952">DVITESPNRKSASEGPWTNIPKVLRHQEANEALFQSFALPFAAVQFAWCGPDQWMAHFDKLFPERRPQQLGQNFGKCSYFLDWLRLMASLDHASKMRVRTAVRVKFNELSWVPFTKCDRMWCTSRAAGTQWGYLPGGNGRQGAGPQIALNSKAVRRGNSRPTLRPAPVLEGAEEEEEEEEEERN</sequence>